<dbReference type="Pfam" id="PF00394">
    <property type="entry name" value="Cu-oxidase"/>
    <property type="match status" value="1"/>
</dbReference>
<dbReference type="Proteomes" id="UP000719766">
    <property type="component" value="Unassembled WGS sequence"/>
</dbReference>
<comment type="caution">
    <text evidence="4">The sequence shown here is derived from an EMBL/GenBank/DDBJ whole genome shotgun (WGS) entry which is preliminary data.</text>
</comment>
<evidence type="ECO:0000256" key="2">
    <source>
        <dbReference type="SAM" id="MobiDB-lite"/>
    </source>
</evidence>
<dbReference type="GO" id="GO:0016491">
    <property type="term" value="F:oxidoreductase activity"/>
    <property type="evidence" value="ECO:0007669"/>
    <property type="project" value="UniProtKB-ARBA"/>
</dbReference>
<protein>
    <submittedName>
        <fullName evidence="4">Cupredoxin</fullName>
    </submittedName>
</protein>
<dbReference type="SUPFAM" id="SSF49503">
    <property type="entry name" value="Cupredoxins"/>
    <property type="match status" value="1"/>
</dbReference>
<organism evidence="4 5">
    <name type="scientific">Suillus plorans</name>
    <dbReference type="NCBI Taxonomy" id="116603"/>
    <lineage>
        <taxon>Eukaryota</taxon>
        <taxon>Fungi</taxon>
        <taxon>Dikarya</taxon>
        <taxon>Basidiomycota</taxon>
        <taxon>Agaricomycotina</taxon>
        <taxon>Agaricomycetes</taxon>
        <taxon>Agaricomycetidae</taxon>
        <taxon>Boletales</taxon>
        <taxon>Suillineae</taxon>
        <taxon>Suillaceae</taxon>
        <taxon>Suillus</taxon>
    </lineage>
</organism>
<evidence type="ECO:0000256" key="1">
    <source>
        <dbReference type="ARBA" id="ARBA00010609"/>
    </source>
</evidence>
<dbReference type="FunFam" id="2.60.40.420:FF:000045">
    <property type="entry name" value="Laccase 2"/>
    <property type="match status" value="1"/>
</dbReference>
<dbReference type="EMBL" id="JABBWE010000066">
    <property type="protein sequence ID" value="KAG1788699.1"/>
    <property type="molecule type" value="Genomic_DNA"/>
</dbReference>
<gene>
    <name evidence="4" type="ORF">HD556DRAFT_1402700</name>
</gene>
<dbReference type="OrthoDB" id="2121828at2759"/>
<sequence>MTIIEADGIETVPETVDSLPVLAGQRYPVVVYANQPVDNYWVRAPSDFANQTFAGGLSQAILRYNGAPDEDPMSTPGPYKLPNLNASIPDI</sequence>
<dbReference type="GeneID" id="64597625"/>
<dbReference type="InterPro" id="IPR008972">
    <property type="entry name" value="Cupredoxin"/>
</dbReference>
<evidence type="ECO:0000313" key="5">
    <source>
        <dbReference type="Proteomes" id="UP000719766"/>
    </source>
</evidence>
<feature type="domain" description="Plastocyanin-like" evidence="3">
    <location>
        <begin position="1"/>
        <end position="67"/>
    </location>
</feature>
<proteinExistence type="inferred from homology"/>
<evidence type="ECO:0000259" key="3">
    <source>
        <dbReference type="Pfam" id="PF00394"/>
    </source>
</evidence>
<name>A0A9P7AG17_9AGAM</name>
<dbReference type="InterPro" id="IPR001117">
    <property type="entry name" value="Cu-oxidase_2nd"/>
</dbReference>
<keyword evidence="5" id="KW-1185">Reference proteome</keyword>
<evidence type="ECO:0000313" key="4">
    <source>
        <dbReference type="EMBL" id="KAG1788699.1"/>
    </source>
</evidence>
<dbReference type="AlphaFoldDB" id="A0A9P7AG17"/>
<dbReference type="RefSeq" id="XP_041155890.1">
    <property type="nucleotide sequence ID" value="XM_041303861.1"/>
</dbReference>
<accession>A0A9P7AG17</accession>
<reference evidence="4" key="1">
    <citation type="journal article" date="2020" name="New Phytol.">
        <title>Comparative genomics reveals dynamic genome evolution in host specialist ectomycorrhizal fungi.</title>
        <authorList>
            <person name="Lofgren L.A."/>
            <person name="Nguyen N.H."/>
            <person name="Vilgalys R."/>
            <person name="Ruytinx J."/>
            <person name="Liao H.L."/>
            <person name="Branco S."/>
            <person name="Kuo A."/>
            <person name="LaButti K."/>
            <person name="Lipzen A."/>
            <person name="Andreopoulos W."/>
            <person name="Pangilinan J."/>
            <person name="Riley R."/>
            <person name="Hundley H."/>
            <person name="Na H."/>
            <person name="Barry K."/>
            <person name="Grigoriev I.V."/>
            <person name="Stajich J.E."/>
            <person name="Kennedy P.G."/>
        </authorList>
    </citation>
    <scope>NUCLEOTIDE SEQUENCE</scope>
    <source>
        <strain evidence="4">S12</strain>
    </source>
</reference>
<feature type="region of interest" description="Disordered" evidence="2">
    <location>
        <begin position="66"/>
        <end position="91"/>
    </location>
</feature>
<dbReference type="Gene3D" id="2.60.40.420">
    <property type="entry name" value="Cupredoxins - blue copper proteins"/>
    <property type="match status" value="1"/>
</dbReference>
<comment type="similarity">
    <text evidence="1">Belongs to the multicopper oxidase family.</text>
</comment>